<dbReference type="Pfam" id="PF02458">
    <property type="entry name" value="Transferase"/>
    <property type="match status" value="1"/>
</dbReference>
<dbReference type="InterPro" id="IPR050898">
    <property type="entry name" value="Plant_acyltransferase"/>
</dbReference>
<dbReference type="GO" id="GO:0016746">
    <property type="term" value="F:acyltransferase activity"/>
    <property type="evidence" value="ECO:0007669"/>
    <property type="project" value="UniProtKB-KW"/>
</dbReference>
<dbReference type="GO" id="GO:0009836">
    <property type="term" value="P:fruit ripening, climacteric"/>
    <property type="evidence" value="ECO:0007669"/>
    <property type="project" value="UniProtKB-ARBA"/>
</dbReference>
<evidence type="ECO:0000313" key="4">
    <source>
        <dbReference type="Proteomes" id="UP001652623"/>
    </source>
</evidence>
<dbReference type="FunCoup" id="A0A6P4ARQ9">
    <property type="interactions" value="4"/>
</dbReference>
<organism evidence="4 5">
    <name type="scientific">Ziziphus jujuba</name>
    <name type="common">Chinese jujube</name>
    <name type="synonym">Ziziphus sativa</name>
    <dbReference type="NCBI Taxonomy" id="326968"/>
    <lineage>
        <taxon>Eukaryota</taxon>
        <taxon>Viridiplantae</taxon>
        <taxon>Streptophyta</taxon>
        <taxon>Embryophyta</taxon>
        <taxon>Tracheophyta</taxon>
        <taxon>Spermatophyta</taxon>
        <taxon>Magnoliopsida</taxon>
        <taxon>eudicotyledons</taxon>
        <taxon>Gunneridae</taxon>
        <taxon>Pentapetalae</taxon>
        <taxon>rosids</taxon>
        <taxon>fabids</taxon>
        <taxon>Rosales</taxon>
        <taxon>Rhamnaceae</taxon>
        <taxon>Paliureae</taxon>
        <taxon>Ziziphus</taxon>
    </lineage>
</organism>
<name>A0A6P4ARQ9_ZIZJJ</name>
<dbReference type="Gene3D" id="3.30.559.10">
    <property type="entry name" value="Chloramphenicol acetyltransferase-like domain"/>
    <property type="match status" value="2"/>
</dbReference>
<evidence type="ECO:0000256" key="2">
    <source>
        <dbReference type="ARBA" id="ARBA00022679"/>
    </source>
</evidence>
<sequence>MALSVTRTRQSLVRPWEKTPLTRLDLSVMDKIPVLRCMARTVHVYRYGNDEGAGCRVIREALSRALVPYYPLGGRLIQSAAELQVECCGQGVWLVEAYTSATLHSLNYLEHASSSSSSSSSIPYDYDDLLPPDHHHHFSESQSQLGNDEPLVQMQVTGFACGGLVMGLKFSHTICDGLGAAQFLKAVGELARGLEQPSIAPVWHRHFIASSTNSTGHCQNIDVVPNYSMIDHRLEQTNIDISIDNINKLKQEFEESTGGHRRRCSVFEIVAASFWRCRTQAILNQTNNNKQAQVMMMTLVFFANCRHLMEPPLPEGFYGNCFFPVVVKAPSEWLAGPSTSVVDVVKLVQEAKAKLPNQVAKYLNKRKQNNTTSTCTSITFNSHSDESDDHQGDIDDPFAPPLGYTTLFLSEWGRLGFNQVDFGWGSPLHIVPIQGSSFIPAGIMGCLPFPNKGVRLMTWCVDEAHRQPFIHHMIKLFP</sequence>
<evidence type="ECO:0000256" key="3">
    <source>
        <dbReference type="ARBA" id="ARBA00023315"/>
    </source>
</evidence>
<dbReference type="PANTHER" id="PTHR31147:SF1">
    <property type="entry name" value="ACYL TRANSFERASE 4"/>
    <property type="match status" value="1"/>
</dbReference>
<dbReference type="PANTHER" id="PTHR31147">
    <property type="entry name" value="ACYL TRANSFERASE 4"/>
    <property type="match status" value="1"/>
</dbReference>
<accession>A0A6P4ARQ9</accession>
<dbReference type="SMR" id="A0A6P4ARQ9"/>
<keyword evidence="3" id="KW-0012">Acyltransferase</keyword>
<keyword evidence="4" id="KW-1185">Reference proteome</keyword>
<evidence type="ECO:0000313" key="5">
    <source>
        <dbReference type="RefSeq" id="XP_015891785.2"/>
    </source>
</evidence>
<protein>
    <submittedName>
        <fullName evidence="5">Acyl transferase 4</fullName>
    </submittedName>
</protein>
<dbReference type="Proteomes" id="UP001652623">
    <property type="component" value="Chromosome 9"/>
</dbReference>
<keyword evidence="2 5" id="KW-0808">Transferase</keyword>
<dbReference type="AlphaFoldDB" id="A0A6P4ARQ9"/>
<reference evidence="5" key="1">
    <citation type="submission" date="2025-08" db="UniProtKB">
        <authorList>
            <consortium name="RefSeq"/>
        </authorList>
    </citation>
    <scope>IDENTIFICATION</scope>
    <source>
        <tissue evidence="5">Seedling</tissue>
    </source>
</reference>
<dbReference type="InterPro" id="IPR023213">
    <property type="entry name" value="CAT-like_dom_sf"/>
</dbReference>
<gene>
    <name evidence="5" type="primary">LOC107426190</name>
</gene>
<dbReference type="KEGG" id="zju:107426190"/>
<comment type="similarity">
    <text evidence="1">Belongs to the plant acyltransferase family.</text>
</comment>
<dbReference type="GeneID" id="107426190"/>
<dbReference type="RefSeq" id="XP_015891785.2">
    <property type="nucleotide sequence ID" value="XM_016036299.4"/>
</dbReference>
<evidence type="ECO:0000256" key="1">
    <source>
        <dbReference type="ARBA" id="ARBA00009861"/>
    </source>
</evidence>
<proteinExistence type="inferred from homology"/>
<dbReference type="InParanoid" id="A0A6P4ARQ9"/>